<reference evidence="1" key="2">
    <citation type="submission" date="2020-11" db="EMBL/GenBank/DDBJ databases">
        <authorList>
            <person name="McCartney M.A."/>
            <person name="Auch B."/>
            <person name="Kono T."/>
            <person name="Mallez S."/>
            <person name="Becker A."/>
            <person name="Gohl D.M."/>
            <person name="Silverstein K.A.T."/>
            <person name="Koren S."/>
            <person name="Bechman K.B."/>
            <person name="Herman A."/>
            <person name="Abrahante J.E."/>
            <person name="Garbe J."/>
        </authorList>
    </citation>
    <scope>NUCLEOTIDE SEQUENCE</scope>
    <source>
        <strain evidence="1">Duluth1</strain>
        <tissue evidence="1">Whole animal</tissue>
    </source>
</reference>
<proteinExistence type="predicted"/>
<keyword evidence="2" id="KW-1185">Reference proteome</keyword>
<organism evidence="1 2">
    <name type="scientific">Dreissena polymorpha</name>
    <name type="common">Zebra mussel</name>
    <name type="synonym">Mytilus polymorpha</name>
    <dbReference type="NCBI Taxonomy" id="45954"/>
    <lineage>
        <taxon>Eukaryota</taxon>
        <taxon>Metazoa</taxon>
        <taxon>Spiralia</taxon>
        <taxon>Lophotrochozoa</taxon>
        <taxon>Mollusca</taxon>
        <taxon>Bivalvia</taxon>
        <taxon>Autobranchia</taxon>
        <taxon>Heteroconchia</taxon>
        <taxon>Euheterodonta</taxon>
        <taxon>Imparidentia</taxon>
        <taxon>Neoheterodontei</taxon>
        <taxon>Myida</taxon>
        <taxon>Dreissenoidea</taxon>
        <taxon>Dreissenidae</taxon>
        <taxon>Dreissena</taxon>
    </lineage>
</organism>
<accession>A0A9D4FDL6</accession>
<dbReference type="Proteomes" id="UP000828390">
    <property type="component" value="Unassembled WGS sequence"/>
</dbReference>
<gene>
    <name evidence="1" type="ORF">DPMN_149478</name>
</gene>
<dbReference type="AlphaFoldDB" id="A0A9D4FDL6"/>
<comment type="caution">
    <text evidence="1">The sequence shown here is derived from an EMBL/GenBank/DDBJ whole genome shotgun (WGS) entry which is preliminary data.</text>
</comment>
<evidence type="ECO:0000313" key="1">
    <source>
        <dbReference type="EMBL" id="KAH3795916.1"/>
    </source>
</evidence>
<sequence>MVTVAAAIKELRQNALRFMGCMVRHYTMIAISQQCGPFPVGERQNKLQVHCKLLNTANWCTLNLE</sequence>
<dbReference type="EMBL" id="JAIWYP010000007">
    <property type="protein sequence ID" value="KAH3795916.1"/>
    <property type="molecule type" value="Genomic_DNA"/>
</dbReference>
<evidence type="ECO:0000313" key="2">
    <source>
        <dbReference type="Proteomes" id="UP000828390"/>
    </source>
</evidence>
<name>A0A9D4FDL6_DREPO</name>
<protein>
    <submittedName>
        <fullName evidence="1">Uncharacterized protein</fullName>
    </submittedName>
</protein>
<reference evidence="1" key="1">
    <citation type="journal article" date="2019" name="bioRxiv">
        <title>The Genome of the Zebra Mussel, Dreissena polymorpha: A Resource for Invasive Species Research.</title>
        <authorList>
            <person name="McCartney M.A."/>
            <person name="Auch B."/>
            <person name="Kono T."/>
            <person name="Mallez S."/>
            <person name="Zhang Y."/>
            <person name="Obille A."/>
            <person name="Becker A."/>
            <person name="Abrahante J.E."/>
            <person name="Garbe J."/>
            <person name="Badalamenti J.P."/>
            <person name="Herman A."/>
            <person name="Mangelson H."/>
            <person name="Liachko I."/>
            <person name="Sullivan S."/>
            <person name="Sone E.D."/>
            <person name="Koren S."/>
            <person name="Silverstein K.A.T."/>
            <person name="Beckman K.B."/>
            <person name="Gohl D.M."/>
        </authorList>
    </citation>
    <scope>NUCLEOTIDE SEQUENCE</scope>
    <source>
        <strain evidence="1">Duluth1</strain>
        <tissue evidence="1">Whole animal</tissue>
    </source>
</reference>